<dbReference type="Pfam" id="PF00349">
    <property type="entry name" value="Hexokinase_1"/>
    <property type="match status" value="1"/>
</dbReference>
<organism evidence="12 13">
    <name type="scientific">Desulforamulus ferrireducens</name>
    <dbReference type="NCBI Taxonomy" id="1833852"/>
    <lineage>
        <taxon>Bacteria</taxon>
        <taxon>Bacillati</taxon>
        <taxon>Bacillota</taxon>
        <taxon>Clostridia</taxon>
        <taxon>Eubacteriales</taxon>
        <taxon>Peptococcaceae</taxon>
        <taxon>Desulforamulus</taxon>
    </lineage>
</organism>
<dbReference type="GO" id="GO:0008865">
    <property type="term" value="F:fructokinase activity"/>
    <property type="evidence" value="ECO:0007669"/>
    <property type="project" value="TreeGrafter"/>
</dbReference>
<dbReference type="PROSITE" id="PS51748">
    <property type="entry name" value="HEXOKINASE_2"/>
    <property type="match status" value="1"/>
</dbReference>
<dbReference type="Gene3D" id="3.30.420.40">
    <property type="match status" value="1"/>
</dbReference>
<dbReference type="PANTHER" id="PTHR19443">
    <property type="entry name" value="HEXOKINASE"/>
    <property type="match status" value="1"/>
</dbReference>
<dbReference type="STRING" id="1833852.B0537_06895"/>
<dbReference type="GO" id="GO:0005524">
    <property type="term" value="F:ATP binding"/>
    <property type="evidence" value="ECO:0007669"/>
    <property type="project" value="UniProtKB-KW"/>
</dbReference>
<evidence type="ECO:0000256" key="8">
    <source>
        <dbReference type="ARBA" id="ARBA00023152"/>
    </source>
</evidence>
<keyword evidence="5" id="KW-0547">Nucleotide-binding</keyword>
<dbReference type="InterPro" id="IPR022672">
    <property type="entry name" value="Hexokinase_N"/>
</dbReference>
<evidence type="ECO:0000313" key="13">
    <source>
        <dbReference type="Proteomes" id="UP000189464"/>
    </source>
</evidence>
<evidence type="ECO:0000256" key="6">
    <source>
        <dbReference type="ARBA" id="ARBA00022777"/>
    </source>
</evidence>
<name>A0A1S6IVQ6_9FIRM</name>
<dbReference type="SUPFAM" id="SSF53067">
    <property type="entry name" value="Actin-like ATPase domain"/>
    <property type="match status" value="2"/>
</dbReference>
<accession>A0A1S6IVQ6</accession>
<dbReference type="EMBL" id="CP019698">
    <property type="protein sequence ID" value="AQS58833.1"/>
    <property type="molecule type" value="Genomic_DNA"/>
</dbReference>
<dbReference type="InterPro" id="IPR043129">
    <property type="entry name" value="ATPase_NBD"/>
</dbReference>
<dbReference type="GO" id="GO:0005536">
    <property type="term" value="F:D-glucose binding"/>
    <property type="evidence" value="ECO:0007669"/>
    <property type="project" value="InterPro"/>
</dbReference>
<reference evidence="12 13" key="1">
    <citation type="journal article" date="2016" name="Int. J. Syst. Evol. Microbiol.">
        <title>Desulfotomaculum ferrireducens sp. nov., a moderately thermophilic sulfate-reducing and dissimilatory Fe(III)-reducing bacterium isolated from compost.</title>
        <authorList>
            <person name="Yang G."/>
            <person name="Guo J."/>
            <person name="Zhuang L."/>
            <person name="Yuan Y."/>
            <person name="Zhou S."/>
        </authorList>
    </citation>
    <scope>NUCLEOTIDE SEQUENCE [LARGE SCALE GENOMIC DNA]</scope>
    <source>
        <strain evidence="12 13">GSS09</strain>
    </source>
</reference>
<dbReference type="Proteomes" id="UP000189464">
    <property type="component" value="Chromosome"/>
</dbReference>
<comment type="catalytic activity">
    <reaction evidence="9">
        <text>D-fructose + ATP = D-fructose 6-phosphate + ADP + H(+)</text>
        <dbReference type="Rhea" id="RHEA:16125"/>
        <dbReference type="ChEBI" id="CHEBI:15378"/>
        <dbReference type="ChEBI" id="CHEBI:30616"/>
        <dbReference type="ChEBI" id="CHEBI:37721"/>
        <dbReference type="ChEBI" id="CHEBI:61527"/>
        <dbReference type="ChEBI" id="CHEBI:456216"/>
        <dbReference type="EC" id="2.7.1.1"/>
    </reaction>
    <physiologicalReaction direction="left-to-right" evidence="9">
        <dbReference type="Rhea" id="RHEA:16126"/>
    </physiologicalReaction>
</comment>
<evidence type="ECO:0000256" key="4">
    <source>
        <dbReference type="ARBA" id="ARBA00022679"/>
    </source>
</evidence>
<dbReference type="InterPro" id="IPR001312">
    <property type="entry name" value="Hexokinase"/>
</dbReference>
<evidence type="ECO:0000259" key="11">
    <source>
        <dbReference type="Pfam" id="PF03727"/>
    </source>
</evidence>
<comment type="pathway">
    <text evidence="2">Carbohydrate metabolism.</text>
</comment>
<dbReference type="GO" id="GO:0001678">
    <property type="term" value="P:intracellular glucose homeostasis"/>
    <property type="evidence" value="ECO:0007669"/>
    <property type="project" value="InterPro"/>
</dbReference>
<dbReference type="GO" id="GO:0005829">
    <property type="term" value="C:cytosol"/>
    <property type="evidence" value="ECO:0007669"/>
    <property type="project" value="TreeGrafter"/>
</dbReference>
<sequence length="428" mass="46752">MTRFSEKIQTLTRLFLPTAAELTAIAEQFKQEMTAGLGGKGSLKMLRSYLSKPTGQEKGQYITIDFGGTNIRLQLVELLGSGNTRIKVQRSFPLKEPAGFYDYTSSLANAEDLFDFIASQLGELLEDNRPYLLGHTFSFPSEQLTANRAVLLSWTKEIKTAGMEGQEITSLLEAALIRKNLHQVKPTAIINDTTGTLLTAAYRYPQASIGSICGTGHNTCYLEPQEPSTGEPMIINLESGNFHGIPLTPYDIALDQASEKPGQQLLEKAVAGQYLGELARLILLDLWDQPQLLPPYSLKTQDLATFLGDHSKQFTVISSWLQQNCPELKPSQDNCAALRMVAELVTTRSAKLVAATYAGVLKHMDPELNRQHFIAVDGSLFEKMPSYQEHIKQSLVDILGEKVARISLGLVKDGSGTGAAIAAASCGA</sequence>
<dbReference type="PRINTS" id="PR00475">
    <property type="entry name" value="HEXOKINASE"/>
</dbReference>
<keyword evidence="8" id="KW-0324">Glycolysis</keyword>
<keyword evidence="13" id="KW-1185">Reference proteome</keyword>
<dbReference type="GO" id="GO:0006006">
    <property type="term" value="P:glucose metabolic process"/>
    <property type="evidence" value="ECO:0007669"/>
    <property type="project" value="TreeGrafter"/>
</dbReference>
<dbReference type="Pfam" id="PF03727">
    <property type="entry name" value="Hexokinase_2"/>
    <property type="match status" value="1"/>
</dbReference>
<dbReference type="PANTHER" id="PTHR19443:SF16">
    <property type="entry name" value="HEXOKINASE TYPE 1-RELATED"/>
    <property type="match status" value="1"/>
</dbReference>
<dbReference type="GO" id="GO:0006096">
    <property type="term" value="P:glycolytic process"/>
    <property type="evidence" value="ECO:0007669"/>
    <property type="project" value="UniProtKB-UniPathway"/>
</dbReference>
<evidence type="ECO:0000256" key="9">
    <source>
        <dbReference type="ARBA" id="ARBA00047905"/>
    </source>
</evidence>
<evidence type="ECO:0000256" key="7">
    <source>
        <dbReference type="ARBA" id="ARBA00022840"/>
    </source>
</evidence>
<gene>
    <name evidence="12" type="ORF">B0537_06895</name>
</gene>
<dbReference type="KEGG" id="dfg:B0537_06895"/>
<dbReference type="RefSeq" id="WP_077713859.1">
    <property type="nucleotide sequence ID" value="NZ_CP019698.1"/>
</dbReference>
<dbReference type="GO" id="GO:0004340">
    <property type="term" value="F:glucokinase activity"/>
    <property type="evidence" value="ECO:0007669"/>
    <property type="project" value="TreeGrafter"/>
</dbReference>
<comment type="similarity">
    <text evidence="3">Belongs to the hexokinase family.</text>
</comment>
<keyword evidence="4" id="KW-0808">Transferase</keyword>
<evidence type="ECO:0000259" key="10">
    <source>
        <dbReference type="Pfam" id="PF00349"/>
    </source>
</evidence>
<evidence type="ECO:0000313" key="12">
    <source>
        <dbReference type="EMBL" id="AQS58833.1"/>
    </source>
</evidence>
<keyword evidence="6 12" id="KW-0418">Kinase</keyword>
<evidence type="ECO:0000256" key="3">
    <source>
        <dbReference type="ARBA" id="ARBA00009225"/>
    </source>
</evidence>
<evidence type="ECO:0000256" key="2">
    <source>
        <dbReference type="ARBA" id="ARBA00005007"/>
    </source>
</evidence>
<feature type="domain" description="Hexokinase N-terminal" evidence="10">
    <location>
        <begin position="8"/>
        <end position="202"/>
    </location>
</feature>
<protein>
    <submittedName>
        <fullName evidence="12">Hexokinase</fullName>
    </submittedName>
</protein>
<dbReference type="OrthoDB" id="6383434at2"/>
<evidence type="ECO:0000256" key="5">
    <source>
        <dbReference type="ARBA" id="ARBA00022741"/>
    </source>
</evidence>
<feature type="domain" description="Hexokinase C-terminal" evidence="11">
    <location>
        <begin position="209"/>
        <end position="424"/>
    </location>
</feature>
<dbReference type="Gene3D" id="3.40.367.20">
    <property type="match status" value="1"/>
</dbReference>
<evidence type="ECO:0000256" key="1">
    <source>
        <dbReference type="ARBA" id="ARBA00004921"/>
    </source>
</evidence>
<dbReference type="AlphaFoldDB" id="A0A1S6IVQ6"/>
<keyword evidence="7" id="KW-0067">ATP-binding</keyword>
<dbReference type="UniPathway" id="UPA00109">
    <property type="reaction ID" value="UER00180"/>
</dbReference>
<proteinExistence type="inferred from homology"/>
<comment type="pathway">
    <text evidence="1">Carbohydrate degradation.</text>
</comment>
<dbReference type="InterPro" id="IPR022673">
    <property type="entry name" value="Hexokinase_C"/>
</dbReference>